<evidence type="ECO:0000313" key="2">
    <source>
        <dbReference type="Proteomes" id="UP000006163"/>
    </source>
</evidence>
<reference evidence="1 2" key="1">
    <citation type="journal article" date="2012" name="J. Bacteriol.">
        <title>Whole-Genome Sequences of Borrelia bissettii, Borrelia valaisiana, and Borrelia spielmanii.</title>
        <authorList>
            <person name="Schutzer S.E."/>
            <person name="Fraser-Liggett C.M."/>
            <person name="Qiu W.G."/>
            <person name="Kraiczy P."/>
            <person name="Mongodin E.F."/>
            <person name="Dunn J.J."/>
            <person name="Luft B.J."/>
            <person name="Casjens S.R."/>
        </authorList>
    </citation>
    <scope>NUCLEOTIDE SEQUENCE [LARGE SCALE GENOMIC DNA]</scope>
    <source>
        <strain evidence="1 2">VS116</strain>
        <plasmid evidence="1">VS116_lp54</plasmid>
    </source>
</reference>
<geneLocation type="plasmid" evidence="1 2">
    <name>VS116_lp54</name>
</geneLocation>
<proteinExistence type="predicted"/>
<dbReference type="AlphaFoldDB" id="C0R872"/>
<organism evidence="1 2">
    <name type="scientific">Borreliella valaisiana VS116</name>
    <dbReference type="NCBI Taxonomy" id="445987"/>
    <lineage>
        <taxon>Bacteria</taxon>
        <taxon>Pseudomonadati</taxon>
        <taxon>Spirochaetota</taxon>
        <taxon>Spirochaetia</taxon>
        <taxon>Spirochaetales</taxon>
        <taxon>Borreliaceae</taxon>
        <taxon>Borreliella</taxon>
    </lineage>
</organism>
<protein>
    <submittedName>
        <fullName evidence="1">Outer surface protein</fullName>
    </submittedName>
</protein>
<keyword evidence="2" id="KW-1185">Reference proteome</keyword>
<gene>
    <name evidence="1" type="ORF">BVAVS116_A0031</name>
</gene>
<dbReference type="HOGENOM" id="CLU_1346752_0_0_12"/>
<name>C0R872_BORVA</name>
<evidence type="ECO:0000313" key="1">
    <source>
        <dbReference type="EMBL" id="ACN52636.1"/>
    </source>
</evidence>
<dbReference type="Proteomes" id="UP000006163">
    <property type="component" value="Plasmid VS116_lp54"/>
</dbReference>
<dbReference type="EMBL" id="CP001433">
    <property type="protein sequence ID" value="ACN52636.1"/>
    <property type="molecule type" value="Genomic_DNA"/>
</dbReference>
<sequence length="217" mass="24536">MTLLILLFSCKQFGASVKSLTEIAAEDGKPIVVSDSVSVKDLIAEAGRPTLTSQESERLEAVKSFLKDAISVNGREDVKAEYEKSYKEFFDWLSKDVNRQKEFVDSFNNICGIVAKAVDESKKVYHSDNNRSLGFNEYVCYDIKNRKGDDLSLFFQKVADAFGTEAYKNKDDNSSQKPEKCNEEIFKAIKKVFTESDSNKELKDLKNLNSYKLEAAK</sequence>
<accession>C0R872</accession>
<keyword evidence="1" id="KW-0614">Plasmid</keyword>